<keyword evidence="3" id="KW-0560">Oxidoreductase</keyword>
<dbReference type="Pfam" id="PF01266">
    <property type="entry name" value="DAO"/>
    <property type="match status" value="1"/>
</dbReference>
<dbReference type="Gene3D" id="2.102.10.10">
    <property type="entry name" value="Rieske [2Fe-2S] iron-sulphur domain"/>
    <property type="match status" value="1"/>
</dbReference>
<dbReference type="Proteomes" id="UP001162030">
    <property type="component" value="Chromosome"/>
</dbReference>
<protein>
    <submittedName>
        <fullName evidence="8">Glycine/D-amino acid oxidase-like deaminating enzyme</fullName>
    </submittedName>
</protein>
<dbReference type="RefSeq" id="WP_026609093.1">
    <property type="nucleotide sequence ID" value="NZ_OX458333.1"/>
</dbReference>
<dbReference type="InterPro" id="IPR017941">
    <property type="entry name" value="Rieske_2Fe-2S"/>
</dbReference>
<evidence type="ECO:0000256" key="1">
    <source>
        <dbReference type="ARBA" id="ARBA00022714"/>
    </source>
</evidence>
<dbReference type="Pfam" id="PF00355">
    <property type="entry name" value="Rieske"/>
    <property type="match status" value="1"/>
</dbReference>
<keyword evidence="2" id="KW-0479">Metal-binding</keyword>
<dbReference type="InterPro" id="IPR036922">
    <property type="entry name" value="Rieske_2Fe-2S_sf"/>
</dbReference>
<evidence type="ECO:0000256" key="6">
    <source>
        <dbReference type="ARBA" id="ARBA00023157"/>
    </source>
</evidence>
<organism evidence="8 9">
    <name type="scientific">Methylocaldum szegediense</name>
    <dbReference type="NCBI Taxonomy" id="73780"/>
    <lineage>
        <taxon>Bacteria</taxon>
        <taxon>Pseudomonadati</taxon>
        <taxon>Pseudomonadota</taxon>
        <taxon>Gammaproteobacteria</taxon>
        <taxon>Methylococcales</taxon>
        <taxon>Methylococcaceae</taxon>
        <taxon>Methylocaldum</taxon>
    </lineage>
</organism>
<dbReference type="Gene3D" id="3.50.50.60">
    <property type="entry name" value="FAD/NAD(P)-binding domain"/>
    <property type="match status" value="1"/>
</dbReference>
<evidence type="ECO:0000256" key="3">
    <source>
        <dbReference type="ARBA" id="ARBA00023002"/>
    </source>
</evidence>
<keyword evidence="5" id="KW-0411">Iron-sulfur</keyword>
<sequence length="504" mass="55616">MADIPTQHVSYWIDSTPETGYSALLGDLEVDVAVVGAGIVGLTTALLLKRAGRSVAVLESRKIVDQVTGRTTAKLTSLHGLIYTHLIKYFGEAGARAYAESNQAAIEIVDTIRTQLHCECDFERLPAYTVTESKEWVPALETEAETAAKLGLPVDFVTETSLPFPVVGAVRFDHQARFHPRKYLLSVAEAVNGDGCGVYENTRVLDVEEGTPCRVLTDRGKVTARDVVIATNIPILDKGAFFAKVFPRQHVVLGIRVAPEQVPDGMFLSVGEPRYSVRVHPTAEGPLLIVSGQGYRTGHADTAQKSRELRWFVQNRFRVTSVNYEWINQDYDSADRVPYIGRLTPGSSHLYTATGFNAWGLSNGTVAATIISDQIIGNHNRWADLYRAARVNVKASGRRLLKENAQVAEMWLKDKLTSDYRKTVETIPPGEGETVDLHGKKSAVYRDEDGRVHAVSAVCTHLGCTLRWNRVDKSWDCPCHGSRFDTEGVVISGPARKNLEPESW</sequence>
<feature type="domain" description="Rieske" evidence="7">
    <location>
        <begin position="419"/>
        <end position="504"/>
    </location>
</feature>
<dbReference type="PANTHER" id="PTHR13847">
    <property type="entry name" value="SARCOSINE DEHYDROGENASE-RELATED"/>
    <property type="match status" value="1"/>
</dbReference>
<evidence type="ECO:0000256" key="2">
    <source>
        <dbReference type="ARBA" id="ARBA00022723"/>
    </source>
</evidence>
<dbReference type="SUPFAM" id="SSF50022">
    <property type="entry name" value="ISP domain"/>
    <property type="match status" value="1"/>
</dbReference>
<dbReference type="InterPro" id="IPR038010">
    <property type="entry name" value="YhfW_C"/>
</dbReference>
<proteinExistence type="predicted"/>
<keyword evidence="9" id="KW-1185">Reference proteome</keyword>
<dbReference type="CDD" id="cd03477">
    <property type="entry name" value="Rieske_YhfW_C"/>
    <property type="match status" value="1"/>
</dbReference>
<evidence type="ECO:0000256" key="5">
    <source>
        <dbReference type="ARBA" id="ARBA00023014"/>
    </source>
</evidence>
<accession>A0ABM9HZP3</accession>
<gene>
    <name evidence="8" type="ORF">MSZNOR_1462</name>
</gene>
<dbReference type="SUPFAM" id="SSF51905">
    <property type="entry name" value="FAD/NAD(P)-binding domain"/>
    <property type="match status" value="1"/>
</dbReference>
<dbReference type="EMBL" id="OX458333">
    <property type="protein sequence ID" value="CAI8794238.1"/>
    <property type="molecule type" value="Genomic_DNA"/>
</dbReference>
<dbReference type="PROSITE" id="PS51296">
    <property type="entry name" value="RIESKE"/>
    <property type="match status" value="1"/>
</dbReference>
<evidence type="ECO:0000256" key="4">
    <source>
        <dbReference type="ARBA" id="ARBA00023004"/>
    </source>
</evidence>
<dbReference type="InterPro" id="IPR036188">
    <property type="entry name" value="FAD/NAD-bd_sf"/>
</dbReference>
<evidence type="ECO:0000313" key="9">
    <source>
        <dbReference type="Proteomes" id="UP001162030"/>
    </source>
</evidence>
<dbReference type="InterPro" id="IPR005805">
    <property type="entry name" value="Rieske_Fe-S_prot_C"/>
</dbReference>
<evidence type="ECO:0000259" key="7">
    <source>
        <dbReference type="PROSITE" id="PS51296"/>
    </source>
</evidence>
<reference evidence="8 9" key="1">
    <citation type="submission" date="2023-03" db="EMBL/GenBank/DDBJ databases">
        <authorList>
            <person name="Pearce D."/>
        </authorList>
    </citation>
    <scope>NUCLEOTIDE SEQUENCE [LARGE SCALE GENOMIC DNA]</scope>
    <source>
        <strain evidence="8">Msz</strain>
    </source>
</reference>
<keyword evidence="4" id="KW-0408">Iron</keyword>
<dbReference type="InterPro" id="IPR006076">
    <property type="entry name" value="FAD-dep_OxRdtase"/>
</dbReference>
<dbReference type="PRINTS" id="PR00162">
    <property type="entry name" value="RIESKE"/>
</dbReference>
<dbReference type="PANTHER" id="PTHR13847:SF274">
    <property type="entry name" value="RIESKE 2FE-2S IRON-SULFUR PROTEIN YHFW-RELATED"/>
    <property type="match status" value="1"/>
</dbReference>
<keyword evidence="6" id="KW-1015">Disulfide bond</keyword>
<dbReference type="Gene3D" id="3.30.9.10">
    <property type="entry name" value="D-Amino Acid Oxidase, subunit A, domain 2"/>
    <property type="match status" value="1"/>
</dbReference>
<name>A0ABM9HZP3_9GAMM</name>
<keyword evidence="1" id="KW-0001">2Fe-2S</keyword>
<evidence type="ECO:0000313" key="8">
    <source>
        <dbReference type="EMBL" id="CAI8794238.1"/>
    </source>
</evidence>